<organism evidence="3 4">
    <name type="scientific">Heterodermia speciosa</name>
    <dbReference type="NCBI Taxonomy" id="116794"/>
    <lineage>
        <taxon>Eukaryota</taxon>
        <taxon>Fungi</taxon>
        <taxon>Dikarya</taxon>
        <taxon>Ascomycota</taxon>
        <taxon>Pezizomycotina</taxon>
        <taxon>Lecanoromycetes</taxon>
        <taxon>OSLEUM clade</taxon>
        <taxon>Lecanoromycetidae</taxon>
        <taxon>Caliciales</taxon>
        <taxon>Physciaceae</taxon>
        <taxon>Heterodermia</taxon>
    </lineage>
</organism>
<evidence type="ECO:0000256" key="1">
    <source>
        <dbReference type="SAM" id="MobiDB-lite"/>
    </source>
</evidence>
<reference evidence="3" key="1">
    <citation type="submission" date="2021-03" db="EMBL/GenBank/DDBJ databases">
        <authorList>
            <person name="Tagirdzhanova G."/>
        </authorList>
    </citation>
    <scope>NUCLEOTIDE SEQUENCE</scope>
</reference>
<name>A0A8H3IZ39_9LECA</name>
<feature type="transmembrane region" description="Helical" evidence="2">
    <location>
        <begin position="30"/>
        <end position="53"/>
    </location>
</feature>
<evidence type="ECO:0000313" key="4">
    <source>
        <dbReference type="Proteomes" id="UP000664521"/>
    </source>
</evidence>
<dbReference type="Proteomes" id="UP000664521">
    <property type="component" value="Unassembled WGS sequence"/>
</dbReference>
<feature type="region of interest" description="Disordered" evidence="1">
    <location>
        <begin position="101"/>
        <end position="139"/>
    </location>
</feature>
<sequence length="139" mass="15356">MGATDAFILSPNGSTNGRGKNTHCSHTCSIVLLCTIVPFCILSIIFLIVYASCGHKYLARKRKAREWQRQQKEHREIELRKLGDGDSVLSREFVYSREEDGLARDLESGDEAAPAPPPIARERRGEERVSVGAAAGSRT</sequence>
<keyword evidence="2" id="KW-0812">Transmembrane</keyword>
<keyword evidence="2" id="KW-1133">Transmembrane helix</keyword>
<keyword evidence="2" id="KW-0472">Membrane</keyword>
<dbReference type="AlphaFoldDB" id="A0A8H3IZ39"/>
<evidence type="ECO:0000256" key="2">
    <source>
        <dbReference type="SAM" id="Phobius"/>
    </source>
</evidence>
<feature type="compositionally biased region" description="Basic and acidic residues" evidence="1">
    <location>
        <begin position="120"/>
        <end position="129"/>
    </location>
</feature>
<protein>
    <submittedName>
        <fullName evidence="3">Uncharacterized protein</fullName>
    </submittedName>
</protein>
<dbReference type="EMBL" id="CAJPDS010000073">
    <property type="protein sequence ID" value="CAF9934224.1"/>
    <property type="molecule type" value="Genomic_DNA"/>
</dbReference>
<keyword evidence="4" id="KW-1185">Reference proteome</keyword>
<comment type="caution">
    <text evidence="3">The sequence shown here is derived from an EMBL/GenBank/DDBJ whole genome shotgun (WGS) entry which is preliminary data.</text>
</comment>
<proteinExistence type="predicted"/>
<dbReference type="OrthoDB" id="10412614at2759"/>
<evidence type="ECO:0000313" key="3">
    <source>
        <dbReference type="EMBL" id="CAF9934224.1"/>
    </source>
</evidence>
<gene>
    <name evidence="3" type="ORF">HETSPECPRED_009148</name>
</gene>
<accession>A0A8H3IZ39</accession>